<keyword evidence="5" id="KW-1185">Reference proteome</keyword>
<evidence type="ECO:0000313" key="5">
    <source>
        <dbReference type="Proteomes" id="UP000617402"/>
    </source>
</evidence>
<protein>
    <submittedName>
        <fullName evidence="4">Septation regulator SpoVG</fullName>
    </submittedName>
</protein>
<dbReference type="Proteomes" id="UP000617402">
    <property type="component" value="Unassembled WGS sequence"/>
</dbReference>
<dbReference type="Pfam" id="PF04026">
    <property type="entry name" value="SpoVG"/>
    <property type="match status" value="1"/>
</dbReference>
<name>A0ABR7T8V0_HELCL</name>
<dbReference type="PANTHER" id="PTHR38429">
    <property type="entry name" value="SEPTATION PROTEIN SPOVG-RELATED"/>
    <property type="match status" value="1"/>
</dbReference>
<keyword evidence="1" id="KW-0132">Cell division</keyword>
<reference evidence="4 5" key="1">
    <citation type="submission" date="2020-07" db="EMBL/GenBank/DDBJ databases">
        <title>Draft whole-genome sequence of Heliobacterium chlorum DSM 3682, type strain.</title>
        <authorList>
            <person name="Kyndt J.A."/>
            <person name="Meyer T.E."/>
            <person name="Imhoff J.F."/>
        </authorList>
    </citation>
    <scope>NUCLEOTIDE SEQUENCE [LARGE SCALE GENOMIC DNA]</scope>
    <source>
        <strain evidence="4 5">DSM 3682</strain>
    </source>
</reference>
<evidence type="ECO:0000256" key="3">
    <source>
        <dbReference type="ARBA" id="ARBA00023306"/>
    </source>
</evidence>
<dbReference type="Gene3D" id="3.30.1120.40">
    <property type="entry name" value="Stage V sporulation protein G"/>
    <property type="match status" value="1"/>
</dbReference>
<dbReference type="SUPFAM" id="SSF160537">
    <property type="entry name" value="SpoVG-like"/>
    <property type="match status" value="1"/>
</dbReference>
<dbReference type="NCBIfam" id="NF009749">
    <property type="entry name" value="PRK13259.1"/>
    <property type="match status" value="1"/>
</dbReference>
<dbReference type="RefSeq" id="WP_188041886.1">
    <property type="nucleotide sequence ID" value="NZ_JACVHF010000039.1"/>
</dbReference>
<sequence>MVITDVKIRKTNHHGPVKAVASVTFGNSFVIHEIKVIEAEKGIFVAMPSKKSQDGTYQDIAHPISHKGRTVITEAVLRAFNSSTYGESEGHRKP</sequence>
<evidence type="ECO:0000256" key="2">
    <source>
        <dbReference type="ARBA" id="ARBA00023210"/>
    </source>
</evidence>
<dbReference type="PANTHER" id="PTHR38429:SF1">
    <property type="entry name" value="SEPTATION PROTEIN SPOVG-RELATED"/>
    <property type="match status" value="1"/>
</dbReference>
<organism evidence="4 5">
    <name type="scientific">Heliobacterium chlorum</name>
    <dbReference type="NCBI Taxonomy" id="2698"/>
    <lineage>
        <taxon>Bacteria</taxon>
        <taxon>Bacillati</taxon>
        <taxon>Bacillota</taxon>
        <taxon>Clostridia</taxon>
        <taxon>Eubacteriales</taxon>
        <taxon>Heliobacteriaceae</taxon>
        <taxon>Heliobacterium</taxon>
    </lineage>
</organism>
<dbReference type="InterPro" id="IPR007170">
    <property type="entry name" value="SpoVG"/>
</dbReference>
<evidence type="ECO:0000313" key="4">
    <source>
        <dbReference type="EMBL" id="MBC9786460.1"/>
    </source>
</evidence>
<evidence type="ECO:0000256" key="1">
    <source>
        <dbReference type="ARBA" id="ARBA00022618"/>
    </source>
</evidence>
<comment type="caution">
    <text evidence="4">The sequence shown here is derived from an EMBL/GenBank/DDBJ whole genome shotgun (WGS) entry which is preliminary data.</text>
</comment>
<accession>A0ABR7T8V0</accession>
<dbReference type="EMBL" id="JACVHF010000039">
    <property type="protein sequence ID" value="MBC9786460.1"/>
    <property type="molecule type" value="Genomic_DNA"/>
</dbReference>
<dbReference type="InterPro" id="IPR036751">
    <property type="entry name" value="SpoVG_sf"/>
</dbReference>
<keyword evidence="3" id="KW-0131">Cell cycle</keyword>
<proteinExistence type="predicted"/>
<keyword evidence="2" id="KW-0717">Septation</keyword>
<gene>
    <name evidence="4" type="primary">spoVG</name>
    <name evidence="4" type="ORF">H1S01_18550</name>
</gene>